<keyword evidence="1" id="KW-0597">Phosphoprotein</keyword>
<accession>A0ABU7VYY0</accession>
<keyword evidence="4" id="KW-1185">Reference proteome</keyword>
<organism evidence="3 4">
    <name type="scientific">Paenibacillus haidiansis</name>
    <dbReference type="NCBI Taxonomy" id="1574488"/>
    <lineage>
        <taxon>Bacteria</taxon>
        <taxon>Bacillati</taxon>
        <taxon>Bacillota</taxon>
        <taxon>Bacilli</taxon>
        <taxon>Bacillales</taxon>
        <taxon>Paenibacillaceae</taxon>
        <taxon>Paenibacillus</taxon>
    </lineage>
</organism>
<gene>
    <name evidence="3" type="ORF">V3851_24650</name>
</gene>
<dbReference type="PROSITE" id="PS50110">
    <property type="entry name" value="RESPONSE_REGULATORY"/>
    <property type="match status" value="1"/>
</dbReference>
<protein>
    <submittedName>
        <fullName evidence="3">Response regulator</fullName>
    </submittedName>
</protein>
<dbReference type="Gene3D" id="3.40.50.2300">
    <property type="match status" value="1"/>
</dbReference>
<dbReference type="InterPro" id="IPR001789">
    <property type="entry name" value="Sig_transdc_resp-reg_receiver"/>
</dbReference>
<feature type="domain" description="Response regulatory" evidence="2">
    <location>
        <begin position="4"/>
        <end position="119"/>
    </location>
</feature>
<reference evidence="3 4" key="1">
    <citation type="submission" date="2024-02" db="EMBL/GenBank/DDBJ databases">
        <title>A nitrogen-fixing paenibacillus bacterium.</title>
        <authorList>
            <person name="Zhang W.L."/>
            <person name="Chen S.F."/>
        </authorList>
    </citation>
    <scope>NUCLEOTIDE SEQUENCE [LARGE SCALE GENOMIC DNA]</scope>
    <source>
        <strain evidence="3 4">M1</strain>
    </source>
</reference>
<sequence length="121" mass="13514">MSNKILVVDDAAFMRLMLKNMLTKNGYEIVGEAENGQEAIEKYRALTPDLVTMDITMPVMEGVEAVRQIKSFDPDAKIIMCSAMGQQTMVVESLQAGARDFIVKPFQEERVLEAIRKVSGK</sequence>
<name>A0ABU7VYY0_9BACL</name>
<dbReference type="CDD" id="cd17542">
    <property type="entry name" value="REC_CheY"/>
    <property type="match status" value="1"/>
</dbReference>
<dbReference type="PANTHER" id="PTHR43228:SF1">
    <property type="entry name" value="TWO-COMPONENT RESPONSE REGULATOR ARR22"/>
    <property type="match status" value="1"/>
</dbReference>
<dbReference type="PANTHER" id="PTHR43228">
    <property type="entry name" value="TWO-COMPONENT RESPONSE REGULATOR"/>
    <property type="match status" value="1"/>
</dbReference>
<dbReference type="SUPFAM" id="SSF52172">
    <property type="entry name" value="CheY-like"/>
    <property type="match status" value="1"/>
</dbReference>
<proteinExistence type="predicted"/>
<dbReference type="EMBL" id="JAZHPZ010000021">
    <property type="protein sequence ID" value="MEF2968980.1"/>
    <property type="molecule type" value="Genomic_DNA"/>
</dbReference>
<evidence type="ECO:0000313" key="4">
    <source>
        <dbReference type="Proteomes" id="UP001306950"/>
    </source>
</evidence>
<feature type="modified residue" description="4-aspartylphosphate" evidence="1">
    <location>
        <position position="54"/>
    </location>
</feature>
<dbReference type="Pfam" id="PF00072">
    <property type="entry name" value="Response_reg"/>
    <property type="match status" value="1"/>
</dbReference>
<dbReference type="SMART" id="SM00448">
    <property type="entry name" value="REC"/>
    <property type="match status" value="1"/>
</dbReference>
<dbReference type="Proteomes" id="UP001306950">
    <property type="component" value="Unassembled WGS sequence"/>
</dbReference>
<evidence type="ECO:0000259" key="2">
    <source>
        <dbReference type="PROSITE" id="PS50110"/>
    </source>
</evidence>
<evidence type="ECO:0000313" key="3">
    <source>
        <dbReference type="EMBL" id="MEF2968980.1"/>
    </source>
</evidence>
<dbReference type="InterPro" id="IPR011006">
    <property type="entry name" value="CheY-like_superfamily"/>
</dbReference>
<dbReference type="InterPro" id="IPR052048">
    <property type="entry name" value="ST_Response_Regulator"/>
</dbReference>
<evidence type="ECO:0000256" key="1">
    <source>
        <dbReference type="PROSITE-ProRule" id="PRU00169"/>
    </source>
</evidence>
<dbReference type="RefSeq" id="WP_331849095.1">
    <property type="nucleotide sequence ID" value="NZ_JAZHPZ010000021.1"/>
</dbReference>
<comment type="caution">
    <text evidence="3">The sequence shown here is derived from an EMBL/GenBank/DDBJ whole genome shotgun (WGS) entry which is preliminary data.</text>
</comment>